<protein>
    <submittedName>
        <fullName evidence="2">Uncharacterized protein</fullName>
    </submittedName>
</protein>
<evidence type="ECO:0000313" key="2">
    <source>
        <dbReference type="EMBL" id="KAF2188364.1"/>
    </source>
</evidence>
<dbReference type="EMBL" id="ML994624">
    <property type="protein sequence ID" value="KAF2188364.1"/>
    <property type="molecule type" value="Genomic_DNA"/>
</dbReference>
<name>A0A6A6E979_9PEZI</name>
<dbReference type="AlphaFoldDB" id="A0A6A6E979"/>
<keyword evidence="3" id="KW-1185">Reference proteome</keyword>
<proteinExistence type="predicted"/>
<evidence type="ECO:0000256" key="1">
    <source>
        <dbReference type="SAM" id="MobiDB-lite"/>
    </source>
</evidence>
<feature type="region of interest" description="Disordered" evidence="1">
    <location>
        <begin position="252"/>
        <end position="277"/>
    </location>
</feature>
<gene>
    <name evidence="2" type="ORF">K469DRAFT_94540</name>
</gene>
<dbReference type="Proteomes" id="UP000800200">
    <property type="component" value="Unassembled WGS sequence"/>
</dbReference>
<organism evidence="2 3">
    <name type="scientific">Zopfia rhizophila CBS 207.26</name>
    <dbReference type="NCBI Taxonomy" id="1314779"/>
    <lineage>
        <taxon>Eukaryota</taxon>
        <taxon>Fungi</taxon>
        <taxon>Dikarya</taxon>
        <taxon>Ascomycota</taxon>
        <taxon>Pezizomycotina</taxon>
        <taxon>Dothideomycetes</taxon>
        <taxon>Dothideomycetes incertae sedis</taxon>
        <taxon>Zopfiaceae</taxon>
        <taxon>Zopfia</taxon>
    </lineage>
</organism>
<sequence length="294" mass="33152">MSYPNAQSYQMVSFCHTTPPLNVIQSSSSTIISHVPHIPSAAASISGVQLSRSITPVSLPTVHNSSSYTQPCCTARNGTNHLPCKTDDNCKKNSKILSQNTFVHYYLDEFLFKSCSSSNSWMHPDPDLSRRIQSRASGIANLGELCVNIWRLENSPPSWLDRYLLHPLQNAASLAYHFRLDRMSPRTPHLLESGFVLYQTSMKNILVHVGKSEVPVPLHHVQISSIFFLIYPTSHQCWFSLADHLDQNKAPRTCVPSQSRNIQPSQTDRRKQQRGILPQNLTLPELRKLTLPRA</sequence>
<reference evidence="2" key="1">
    <citation type="journal article" date="2020" name="Stud. Mycol.">
        <title>101 Dothideomycetes genomes: a test case for predicting lifestyles and emergence of pathogens.</title>
        <authorList>
            <person name="Haridas S."/>
            <person name="Albert R."/>
            <person name="Binder M."/>
            <person name="Bloem J."/>
            <person name="Labutti K."/>
            <person name="Salamov A."/>
            <person name="Andreopoulos B."/>
            <person name="Baker S."/>
            <person name="Barry K."/>
            <person name="Bills G."/>
            <person name="Bluhm B."/>
            <person name="Cannon C."/>
            <person name="Castanera R."/>
            <person name="Culley D."/>
            <person name="Daum C."/>
            <person name="Ezra D."/>
            <person name="Gonzalez J."/>
            <person name="Henrissat B."/>
            <person name="Kuo A."/>
            <person name="Liang C."/>
            <person name="Lipzen A."/>
            <person name="Lutzoni F."/>
            <person name="Magnuson J."/>
            <person name="Mondo S."/>
            <person name="Nolan M."/>
            <person name="Ohm R."/>
            <person name="Pangilinan J."/>
            <person name="Park H.-J."/>
            <person name="Ramirez L."/>
            <person name="Alfaro M."/>
            <person name="Sun H."/>
            <person name="Tritt A."/>
            <person name="Yoshinaga Y."/>
            <person name="Zwiers L.-H."/>
            <person name="Turgeon B."/>
            <person name="Goodwin S."/>
            <person name="Spatafora J."/>
            <person name="Crous P."/>
            <person name="Grigoriev I."/>
        </authorList>
    </citation>
    <scope>NUCLEOTIDE SEQUENCE</scope>
    <source>
        <strain evidence="2">CBS 207.26</strain>
    </source>
</reference>
<feature type="compositionally biased region" description="Polar residues" evidence="1">
    <location>
        <begin position="255"/>
        <end position="266"/>
    </location>
</feature>
<accession>A0A6A6E979</accession>
<evidence type="ECO:0000313" key="3">
    <source>
        <dbReference type="Proteomes" id="UP000800200"/>
    </source>
</evidence>